<comment type="caution">
    <text evidence="4">The sequence shown here is derived from an EMBL/GenBank/DDBJ whole genome shotgun (WGS) entry which is preliminary data.</text>
</comment>
<proteinExistence type="predicted"/>
<dbReference type="PANTHER" id="PTHR30055">
    <property type="entry name" value="HTH-TYPE TRANSCRIPTIONAL REGULATOR RUTR"/>
    <property type="match status" value="1"/>
</dbReference>
<evidence type="ECO:0000256" key="2">
    <source>
        <dbReference type="PROSITE-ProRule" id="PRU00335"/>
    </source>
</evidence>
<dbReference type="InterPro" id="IPR001647">
    <property type="entry name" value="HTH_TetR"/>
</dbReference>
<dbReference type="Pfam" id="PF00440">
    <property type="entry name" value="TetR_N"/>
    <property type="match status" value="1"/>
</dbReference>
<evidence type="ECO:0000256" key="1">
    <source>
        <dbReference type="ARBA" id="ARBA00023125"/>
    </source>
</evidence>
<dbReference type="SUPFAM" id="SSF48498">
    <property type="entry name" value="Tetracyclin repressor-like, C-terminal domain"/>
    <property type="match status" value="1"/>
</dbReference>
<dbReference type="PANTHER" id="PTHR30055:SF226">
    <property type="entry name" value="HTH-TYPE TRANSCRIPTIONAL REGULATOR PKSA"/>
    <property type="match status" value="1"/>
</dbReference>
<dbReference type="Proteomes" id="UP001519362">
    <property type="component" value="Unassembled WGS sequence"/>
</dbReference>
<feature type="DNA-binding region" description="H-T-H motif" evidence="2">
    <location>
        <begin position="10"/>
        <end position="29"/>
    </location>
</feature>
<feature type="domain" description="HTH tetR-type" evidence="3">
    <location>
        <begin position="1"/>
        <end position="47"/>
    </location>
</feature>
<dbReference type="Gene3D" id="1.10.357.10">
    <property type="entry name" value="Tetracycline Repressor, domain 2"/>
    <property type="match status" value="1"/>
</dbReference>
<name>A0ABS4ZF26_9MICO</name>
<dbReference type="EMBL" id="JAGIOL010000001">
    <property type="protein sequence ID" value="MBP2435864.1"/>
    <property type="molecule type" value="Genomic_DNA"/>
</dbReference>
<organism evidence="4 5">
    <name type="scientific">Microbacterium amylolyticum</name>
    <dbReference type="NCBI Taxonomy" id="936337"/>
    <lineage>
        <taxon>Bacteria</taxon>
        <taxon>Bacillati</taxon>
        <taxon>Actinomycetota</taxon>
        <taxon>Actinomycetes</taxon>
        <taxon>Micrococcales</taxon>
        <taxon>Microbacteriaceae</taxon>
        <taxon>Microbacterium</taxon>
    </lineage>
</organism>
<evidence type="ECO:0000259" key="3">
    <source>
        <dbReference type="PROSITE" id="PS50977"/>
    </source>
</evidence>
<dbReference type="SUPFAM" id="SSF46689">
    <property type="entry name" value="Homeodomain-like"/>
    <property type="match status" value="1"/>
</dbReference>
<dbReference type="PROSITE" id="PS50977">
    <property type="entry name" value="HTH_TETR_2"/>
    <property type="match status" value="1"/>
</dbReference>
<keyword evidence="5" id="KW-1185">Reference proteome</keyword>
<accession>A0ABS4ZF26</accession>
<protein>
    <submittedName>
        <fullName evidence="4">AcrR family transcriptional regulator</fullName>
    </submittedName>
</protein>
<dbReference type="RefSeq" id="WP_165131690.1">
    <property type="nucleotide sequence ID" value="NZ_CP049253.1"/>
</dbReference>
<dbReference type="InterPro" id="IPR036271">
    <property type="entry name" value="Tet_transcr_reg_TetR-rel_C_sf"/>
</dbReference>
<keyword evidence="1 2" id="KW-0238">DNA-binding</keyword>
<evidence type="ECO:0000313" key="5">
    <source>
        <dbReference type="Proteomes" id="UP001519362"/>
    </source>
</evidence>
<evidence type="ECO:0000313" key="4">
    <source>
        <dbReference type="EMBL" id="MBP2435864.1"/>
    </source>
</evidence>
<sequence>MKRDGVRAATTRRICEEAGVAQGAFHYCFRSKQELFVLLMERDAEAPVQDVRDEITPSMSPRECIALLMDRYWQQVEKDPGEQLVLAELSVLALRDSALSDYSSIEHRVYLAATLQHLRHAAERTGMTYSIPIEELAEVTTSAMLGVSSVWLATRDSVAARRNLDILAEMVAAYAITP</sequence>
<gene>
    <name evidence="4" type="ORF">JOF34_000450</name>
</gene>
<dbReference type="InterPro" id="IPR050109">
    <property type="entry name" value="HTH-type_TetR-like_transc_reg"/>
</dbReference>
<dbReference type="InterPro" id="IPR009057">
    <property type="entry name" value="Homeodomain-like_sf"/>
</dbReference>
<reference evidence="4 5" key="1">
    <citation type="submission" date="2021-03" db="EMBL/GenBank/DDBJ databases">
        <title>Sequencing the genomes of 1000 actinobacteria strains.</title>
        <authorList>
            <person name="Klenk H.-P."/>
        </authorList>
    </citation>
    <scope>NUCLEOTIDE SEQUENCE [LARGE SCALE GENOMIC DNA]</scope>
    <source>
        <strain evidence="4 5">DSM 24221</strain>
    </source>
</reference>